<feature type="transmembrane region" description="Helical" evidence="1">
    <location>
        <begin position="34"/>
        <end position="62"/>
    </location>
</feature>
<name>A0AB36J4L1_9BACL</name>
<dbReference type="AlphaFoldDB" id="A0AB36J4L1"/>
<reference evidence="2 3" key="1">
    <citation type="submission" date="2016-10" db="EMBL/GenBank/DDBJ databases">
        <title>Paenibacillus species isolates.</title>
        <authorList>
            <person name="Beno S.M."/>
        </authorList>
    </citation>
    <scope>NUCLEOTIDE SEQUENCE [LARGE SCALE GENOMIC DNA]</scope>
    <source>
        <strain evidence="2 3">FSL H7-0918</strain>
    </source>
</reference>
<evidence type="ECO:0000256" key="1">
    <source>
        <dbReference type="SAM" id="Phobius"/>
    </source>
</evidence>
<gene>
    <name evidence="2" type="ORF">BSK47_32050</name>
</gene>
<comment type="caution">
    <text evidence="2">The sequence shown here is derived from an EMBL/GenBank/DDBJ whole genome shotgun (WGS) entry which is preliminary data.</text>
</comment>
<accession>A0AB36J4L1</accession>
<evidence type="ECO:0000313" key="2">
    <source>
        <dbReference type="EMBL" id="OME09506.1"/>
    </source>
</evidence>
<organism evidence="2 3">
    <name type="scientific">Paenibacillus odorifer</name>
    <dbReference type="NCBI Taxonomy" id="189426"/>
    <lineage>
        <taxon>Bacteria</taxon>
        <taxon>Bacillati</taxon>
        <taxon>Bacillota</taxon>
        <taxon>Bacilli</taxon>
        <taxon>Bacillales</taxon>
        <taxon>Paenibacillaceae</taxon>
        <taxon>Paenibacillus</taxon>
    </lineage>
</organism>
<sequence>MEKSTGDCVQNEIRKGVNQAKQSEQGANWFFAEILIISVVAGFYFSSWWVFGGILLGSILLAVNKKARFVLLIILTVGCGAVGWIIGSWFDNLGTSVVLTIISLLISGGYHIWANQWMEDN</sequence>
<dbReference type="Proteomes" id="UP000187323">
    <property type="component" value="Unassembled WGS sequence"/>
</dbReference>
<keyword evidence="1" id="KW-0812">Transmembrane</keyword>
<proteinExistence type="predicted"/>
<feature type="transmembrane region" description="Helical" evidence="1">
    <location>
        <begin position="93"/>
        <end position="113"/>
    </location>
</feature>
<keyword evidence="1" id="KW-1133">Transmembrane helix</keyword>
<feature type="transmembrane region" description="Helical" evidence="1">
    <location>
        <begin position="69"/>
        <end position="87"/>
    </location>
</feature>
<keyword evidence="1" id="KW-0472">Membrane</keyword>
<evidence type="ECO:0000313" key="3">
    <source>
        <dbReference type="Proteomes" id="UP000187323"/>
    </source>
</evidence>
<dbReference type="EMBL" id="MPTO01000062">
    <property type="protein sequence ID" value="OME09506.1"/>
    <property type="molecule type" value="Genomic_DNA"/>
</dbReference>
<protein>
    <submittedName>
        <fullName evidence="2">Uncharacterized protein</fullName>
    </submittedName>
</protein>